<dbReference type="SUPFAM" id="SSF51735">
    <property type="entry name" value="NAD(P)-binding Rossmann-fold domains"/>
    <property type="match status" value="1"/>
</dbReference>
<dbReference type="Pfam" id="PF01370">
    <property type="entry name" value="Epimerase"/>
    <property type="match status" value="1"/>
</dbReference>
<dbReference type="Gene3D" id="3.40.50.720">
    <property type="entry name" value="NAD(P)-binding Rossmann-like Domain"/>
    <property type="match status" value="1"/>
</dbReference>
<gene>
    <name evidence="5" type="ORF">G1H10_29920</name>
</gene>
<feature type="domain" description="NAD-dependent epimerase/dehydratase" evidence="4">
    <location>
        <begin position="6"/>
        <end position="222"/>
    </location>
</feature>
<comment type="similarity">
    <text evidence="1">Belongs to the NAD(P)-dependent epimerase/dehydratase family.</text>
</comment>
<dbReference type="AlphaFoldDB" id="A0A6L9SGA2"/>
<accession>A0A6L9SGA2</accession>
<keyword evidence="3" id="KW-0520">NAD</keyword>
<dbReference type="EMBL" id="JAAGOA010000033">
    <property type="protein sequence ID" value="NEE04395.1"/>
    <property type="molecule type" value="Genomic_DNA"/>
</dbReference>
<dbReference type="Proteomes" id="UP000475214">
    <property type="component" value="Unassembled WGS sequence"/>
</dbReference>
<dbReference type="RefSeq" id="WP_163744886.1">
    <property type="nucleotide sequence ID" value="NZ_JAAGOA010000033.1"/>
</dbReference>
<dbReference type="GO" id="GO:0016491">
    <property type="term" value="F:oxidoreductase activity"/>
    <property type="evidence" value="ECO:0007669"/>
    <property type="project" value="UniProtKB-KW"/>
</dbReference>
<dbReference type="InterPro" id="IPR036291">
    <property type="entry name" value="NAD(P)-bd_dom_sf"/>
</dbReference>
<evidence type="ECO:0000256" key="3">
    <source>
        <dbReference type="ARBA" id="ARBA00023027"/>
    </source>
</evidence>
<dbReference type="PANTHER" id="PTHR43103">
    <property type="entry name" value="NUCLEOSIDE-DIPHOSPHATE-SUGAR EPIMERASE"/>
    <property type="match status" value="1"/>
</dbReference>
<evidence type="ECO:0000313" key="6">
    <source>
        <dbReference type="Proteomes" id="UP000475214"/>
    </source>
</evidence>
<reference evidence="5 6" key="1">
    <citation type="submission" date="2020-02" db="EMBL/GenBank/DDBJ databases">
        <authorList>
            <person name="Li X.-J."/>
            <person name="Han X.-M."/>
        </authorList>
    </citation>
    <scope>NUCLEOTIDE SEQUENCE [LARGE SCALE GENOMIC DNA]</scope>
    <source>
        <strain evidence="5 6">CCTCC AB 2017055</strain>
    </source>
</reference>
<dbReference type="PANTHER" id="PTHR43103:SF5">
    <property type="entry name" value="4-EPIMERASE, PUTATIVE (AFU_ORTHOLOGUE AFUA_7G00360)-RELATED"/>
    <property type="match status" value="1"/>
</dbReference>
<keyword evidence="2" id="KW-0560">Oxidoreductase</keyword>
<evidence type="ECO:0000259" key="4">
    <source>
        <dbReference type="Pfam" id="PF01370"/>
    </source>
</evidence>
<evidence type="ECO:0000256" key="2">
    <source>
        <dbReference type="ARBA" id="ARBA00023002"/>
    </source>
</evidence>
<sequence>MSGEPVLVTGAAGRLGSAVVRRLHGHGRPVLATDRAPRPPDVPEAVPWRPSELGDPATVAALIAGGDVGAVIHLAAIPGPQWHPAHTVFTANTAATFAVLAAAAEAAVRRVVVASSCSAYGFFWARHDRSPLYAPIDEEHPLLAEDPYALSKQTDEAIAAMFHRSHALAVALLRLPAVTTPEYLAQLAAEIAADPAEGARGLWSYLHVDDAAEAFVAALDAPGIGLEACNVAAVDSLSDIPTEELLRAYHPTTQIRRSIGGMDSVWDISKAARVLRWRPQHSWRDDDHG</sequence>
<keyword evidence="6" id="KW-1185">Reference proteome</keyword>
<organism evidence="5 6">
    <name type="scientific">Phytoactinopolyspora halotolerans</name>
    <dbReference type="NCBI Taxonomy" id="1981512"/>
    <lineage>
        <taxon>Bacteria</taxon>
        <taxon>Bacillati</taxon>
        <taxon>Actinomycetota</taxon>
        <taxon>Actinomycetes</taxon>
        <taxon>Jiangellales</taxon>
        <taxon>Jiangellaceae</taxon>
        <taxon>Phytoactinopolyspora</taxon>
    </lineage>
</organism>
<comment type="caution">
    <text evidence="5">The sequence shown here is derived from an EMBL/GenBank/DDBJ whole genome shotgun (WGS) entry which is preliminary data.</text>
</comment>
<evidence type="ECO:0000256" key="1">
    <source>
        <dbReference type="ARBA" id="ARBA00007637"/>
    </source>
</evidence>
<proteinExistence type="inferred from homology"/>
<name>A0A6L9SGA2_9ACTN</name>
<dbReference type="InterPro" id="IPR001509">
    <property type="entry name" value="Epimerase_deHydtase"/>
</dbReference>
<evidence type="ECO:0000313" key="5">
    <source>
        <dbReference type="EMBL" id="NEE04395.1"/>
    </source>
</evidence>
<protein>
    <submittedName>
        <fullName evidence="5">NAD(P)-dependent oxidoreductase</fullName>
    </submittedName>
</protein>